<feature type="compositionally biased region" description="Polar residues" evidence="6">
    <location>
        <begin position="373"/>
        <end position="410"/>
    </location>
</feature>
<dbReference type="InterPro" id="IPR057870">
    <property type="entry name" value="HR1_TOCA"/>
</dbReference>
<evidence type="ECO:0000256" key="2">
    <source>
        <dbReference type="ARBA" id="ARBA00023054"/>
    </source>
</evidence>
<dbReference type="Gene3D" id="2.30.30.40">
    <property type="entry name" value="SH3 Domains"/>
    <property type="match status" value="1"/>
</dbReference>
<feature type="domain" description="SH3" evidence="7">
    <location>
        <begin position="488"/>
        <end position="555"/>
    </location>
</feature>
<feature type="domain" description="F-BAR" evidence="8">
    <location>
        <begin position="1"/>
        <end position="140"/>
    </location>
</feature>
<keyword evidence="2 4" id="KW-0175">Coiled coil</keyword>
<reference evidence="9" key="1">
    <citation type="submission" date="2021-02" db="EMBL/GenBank/DDBJ databases">
        <authorList>
            <person name="Nowell W R."/>
        </authorList>
    </citation>
    <scope>NUCLEOTIDE SEQUENCE</scope>
</reference>
<dbReference type="InterPro" id="IPR027267">
    <property type="entry name" value="AH/BAR_dom_sf"/>
</dbReference>
<evidence type="ECO:0000259" key="8">
    <source>
        <dbReference type="PROSITE" id="PS51741"/>
    </source>
</evidence>
<proteinExistence type="predicted"/>
<dbReference type="EMBL" id="CAJNOR010002647">
    <property type="protein sequence ID" value="CAF1322917.1"/>
    <property type="molecule type" value="Genomic_DNA"/>
</dbReference>
<dbReference type="AlphaFoldDB" id="A0A815FAP0"/>
<dbReference type="PROSITE" id="PS50002">
    <property type="entry name" value="SH3"/>
    <property type="match status" value="1"/>
</dbReference>
<dbReference type="PROSITE" id="PS51741">
    <property type="entry name" value="F_BAR"/>
    <property type="match status" value="1"/>
</dbReference>
<feature type="region of interest" description="Disordered" evidence="6">
    <location>
        <begin position="371"/>
        <end position="422"/>
    </location>
</feature>
<keyword evidence="1 3" id="KW-0728">SH3 domain</keyword>
<evidence type="ECO:0000256" key="4">
    <source>
        <dbReference type="PROSITE-ProRule" id="PRU01077"/>
    </source>
</evidence>
<dbReference type="PANTHER" id="PTHR15735:SF12">
    <property type="entry name" value="CDC42-INTERACTING PROTEIN 4, ISOFORM B"/>
    <property type="match status" value="1"/>
</dbReference>
<sequence length="569" mass="63524">MFIHANSELKGFSLRKYEECHESARRAKESYEKAHEDLDLSRAQLEKARDTMTSKTKICDDAHTNYSSQVSLFNDTQRLFYERQLPSILTDLQQLDNKRSDELKDVYIKFIQSHAEVLPRIQRCLDEMTKQTEQLNACTDAQVVIEEYKSGYGIPEDEKEIDLNAMDFPSILLNGSSNGHDQQVYNMNLHNSHHPTPMELARSNTLRSSGSDHSNQNGVATIYAVGNASGHVNGTQTLMTTPAMGSRKTVGSKSSGTASTIRKIFGSSSQRKPANNGSAISSTVNTPYSSLPPAQRLKKFQEQIINCRSELEKEQKAKEGLAKMRLVFQENPKFGDEQDVTQQIVAIDEHIEKLLAEIKRFESYIAEIERTRAPSTSEYDSASRIRTNYGSDQSIGTVNNNNSQPSTPGENRSPPDLTENLTPTQEFHRLPSVTSITLHQNNMTTKLSLDTITNDEHNGSFEDESLDDENSNAIDHSDSLYQPQINGGAIRKAYALYDFTGHGTNGCQYVNAASIFVGECVDILEDDQGDGWTRIQKPDGSTGFVPSSYLRIDSQKLLSTPHPIDSGRF</sequence>
<evidence type="ECO:0000313" key="10">
    <source>
        <dbReference type="Proteomes" id="UP000663828"/>
    </source>
</evidence>
<evidence type="ECO:0000256" key="3">
    <source>
        <dbReference type="PROSITE-ProRule" id="PRU00192"/>
    </source>
</evidence>
<protein>
    <submittedName>
        <fullName evidence="9">Uncharacterized protein</fullName>
    </submittedName>
</protein>
<evidence type="ECO:0000313" key="9">
    <source>
        <dbReference type="EMBL" id="CAF1322917.1"/>
    </source>
</evidence>
<evidence type="ECO:0000259" key="7">
    <source>
        <dbReference type="PROSITE" id="PS50002"/>
    </source>
</evidence>
<dbReference type="Pfam" id="PF25610">
    <property type="entry name" value="HR1_TOCA"/>
    <property type="match status" value="1"/>
</dbReference>
<comment type="caution">
    <text evidence="9">The sequence shown here is derived from an EMBL/GenBank/DDBJ whole genome shotgun (WGS) entry which is preliminary data.</text>
</comment>
<dbReference type="Gene3D" id="1.20.1270.60">
    <property type="entry name" value="Arfaptin homology (AH) domain/BAR domain"/>
    <property type="match status" value="1"/>
</dbReference>
<name>A0A815FAP0_ADIRI</name>
<dbReference type="Proteomes" id="UP000663828">
    <property type="component" value="Unassembled WGS sequence"/>
</dbReference>
<dbReference type="Gene3D" id="6.10.140.470">
    <property type="match status" value="1"/>
</dbReference>
<evidence type="ECO:0000256" key="1">
    <source>
        <dbReference type="ARBA" id="ARBA00022443"/>
    </source>
</evidence>
<keyword evidence="10" id="KW-1185">Reference proteome</keyword>
<dbReference type="PANTHER" id="PTHR15735">
    <property type="entry name" value="FCH AND DOUBLE SH3 DOMAINS PROTEIN"/>
    <property type="match status" value="1"/>
</dbReference>
<feature type="region of interest" description="Disordered" evidence="6">
    <location>
        <begin position="264"/>
        <end position="287"/>
    </location>
</feature>
<evidence type="ECO:0000256" key="5">
    <source>
        <dbReference type="SAM" id="Coils"/>
    </source>
</evidence>
<dbReference type="InterPro" id="IPR031160">
    <property type="entry name" value="F_BAR_dom"/>
</dbReference>
<dbReference type="SMART" id="SM00326">
    <property type="entry name" value="SH3"/>
    <property type="match status" value="1"/>
</dbReference>
<evidence type="ECO:0000256" key="6">
    <source>
        <dbReference type="SAM" id="MobiDB-lite"/>
    </source>
</evidence>
<dbReference type="SUPFAM" id="SSF50044">
    <property type="entry name" value="SH3-domain"/>
    <property type="match status" value="1"/>
</dbReference>
<gene>
    <name evidence="9" type="ORF">XAT740_LOCUS30012</name>
</gene>
<dbReference type="InterPro" id="IPR001452">
    <property type="entry name" value="SH3_domain"/>
</dbReference>
<dbReference type="InterPro" id="IPR036028">
    <property type="entry name" value="SH3-like_dom_sf"/>
</dbReference>
<dbReference type="SUPFAM" id="SSF103657">
    <property type="entry name" value="BAR/IMD domain-like"/>
    <property type="match status" value="1"/>
</dbReference>
<feature type="coiled-coil region" evidence="5">
    <location>
        <begin position="14"/>
        <end position="51"/>
    </location>
</feature>
<dbReference type="CDD" id="cd11911">
    <property type="entry name" value="SH3_CIP4-like"/>
    <property type="match status" value="1"/>
</dbReference>
<organism evidence="9 10">
    <name type="scientific">Adineta ricciae</name>
    <name type="common">Rotifer</name>
    <dbReference type="NCBI Taxonomy" id="249248"/>
    <lineage>
        <taxon>Eukaryota</taxon>
        <taxon>Metazoa</taxon>
        <taxon>Spiralia</taxon>
        <taxon>Gnathifera</taxon>
        <taxon>Rotifera</taxon>
        <taxon>Eurotatoria</taxon>
        <taxon>Bdelloidea</taxon>
        <taxon>Adinetida</taxon>
        <taxon>Adinetidae</taxon>
        <taxon>Adineta</taxon>
    </lineage>
</organism>
<accession>A0A815FAP0</accession>